<dbReference type="Proteomes" id="UP000538147">
    <property type="component" value="Unassembled WGS sequence"/>
</dbReference>
<comment type="similarity">
    <text evidence="8 9">Belongs to the TonB-dependent receptor family.</text>
</comment>
<dbReference type="Pfam" id="PF07715">
    <property type="entry name" value="Plug"/>
    <property type="match status" value="1"/>
</dbReference>
<keyword evidence="10" id="KW-0732">Signal</keyword>
<evidence type="ECO:0000259" key="12">
    <source>
        <dbReference type="Pfam" id="PF07715"/>
    </source>
</evidence>
<evidence type="ECO:0000256" key="7">
    <source>
        <dbReference type="ARBA" id="ARBA00023237"/>
    </source>
</evidence>
<comment type="caution">
    <text evidence="13">The sequence shown here is derived from an EMBL/GenBank/DDBJ whole genome shotgun (WGS) entry which is preliminary data.</text>
</comment>
<proteinExistence type="inferred from homology"/>
<dbReference type="GO" id="GO:0009279">
    <property type="term" value="C:cell outer membrane"/>
    <property type="evidence" value="ECO:0007669"/>
    <property type="project" value="UniProtKB-SubCell"/>
</dbReference>
<keyword evidence="3 8" id="KW-1134">Transmembrane beta strand</keyword>
<evidence type="ECO:0000256" key="8">
    <source>
        <dbReference type="PROSITE-ProRule" id="PRU01360"/>
    </source>
</evidence>
<evidence type="ECO:0000256" key="2">
    <source>
        <dbReference type="ARBA" id="ARBA00022448"/>
    </source>
</evidence>
<keyword evidence="14" id="KW-1185">Reference proteome</keyword>
<feature type="domain" description="TonB-dependent receptor-like beta-barrel" evidence="11">
    <location>
        <begin position="452"/>
        <end position="974"/>
    </location>
</feature>
<evidence type="ECO:0000256" key="5">
    <source>
        <dbReference type="ARBA" id="ARBA00023077"/>
    </source>
</evidence>
<dbReference type="Gene3D" id="2.40.170.20">
    <property type="entry name" value="TonB-dependent receptor, beta-barrel domain"/>
    <property type="match status" value="1"/>
</dbReference>
<feature type="chain" id="PRO_5032810441" evidence="10">
    <location>
        <begin position="29"/>
        <end position="1011"/>
    </location>
</feature>
<evidence type="ECO:0000313" key="13">
    <source>
        <dbReference type="EMBL" id="MBB6228652.1"/>
    </source>
</evidence>
<evidence type="ECO:0000313" key="14">
    <source>
        <dbReference type="Proteomes" id="UP000538147"/>
    </source>
</evidence>
<dbReference type="InterPro" id="IPR000531">
    <property type="entry name" value="Beta-barrel_TonB"/>
</dbReference>
<dbReference type="Gene3D" id="2.170.130.10">
    <property type="entry name" value="TonB-dependent receptor, plug domain"/>
    <property type="match status" value="1"/>
</dbReference>
<feature type="signal peptide" evidence="10">
    <location>
        <begin position="1"/>
        <end position="28"/>
    </location>
</feature>
<accession>A0A841LHH5</accession>
<dbReference type="PANTHER" id="PTHR47234:SF2">
    <property type="entry name" value="TONB-DEPENDENT RECEPTOR"/>
    <property type="match status" value="1"/>
</dbReference>
<dbReference type="RefSeq" id="WP_184201385.1">
    <property type="nucleotide sequence ID" value="NZ_JACIIV010000022.1"/>
</dbReference>
<protein>
    <submittedName>
        <fullName evidence="13">Outer membrane receptor protein involved in Fe transport</fullName>
    </submittedName>
</protein>
<dbReference type="InterPro" id="IPR012910">
    <property type="entry name" value="Plug_dom"/>
</dbReference>
<dbReference type="Pfam" id="PF00593">
    <property type="entry name" value="TonB_dep_Rec_b-barrel"/>
    <property type="match status" value="1"/>
</dbReference>
<dbReference type="PANTHER" id="PTHR47234">
    <property type="match status" value="1"/>
</dbReference>
<dbReference type="InterPro" id="IPR039426">
    <property type="entry name" value="TonB-dep_rcpt-like"/>
</dbReference>
<keyword evidence="5 9" id="KW-0798">TonB box</keyword>
<evidence type="ECO:0000256" key="10">
    <source>
        <dbReference type="SAM" id="SignalP"/>
    </source>
</evidence>
<keyword evidence="6 8" id="KW-0472">Membrane</keyword>
<dbReference type="EMBL" id="JACIIV010000022">
    <property type="protein sequence ID" value="MBB6228652.1"/>
    <property type="molecule type" value="Genomic_DNA"/>
</dbReference>
<evidence type="ECO:0000256" key="6">
    <source>
        <dbReference type="ARBA" id="ARBA00023136"/>
    </source>
</evidence>
<dbReference type="InterPro" id="IPR036942">
    <property type="entry name" value="Beta-barrel_TonB_sf"/>
</dbReference>
<gene>
    <name evidence="13" type="ORF">FHS79_002842</name>
</gene>
<evidence type="ECO:0000256" key="3">
    <source>
        <dbReference type="ARBA" id="ARBA00022452"/>
    </source>
</evidence>
<keyword evidence="4 8" id="KW-0812">Transmembrane</keyword>
<evidence type="ECO:0000256" key="1">
    <source>
        <dbReference type="ARBA" id="ARBA00004571"/>
    </source>
</evidence>
<organism evidence="13 14">
    <name type="scientific">Polymorphobacter multimanifer</name>
    <dbReference type="NCBI Taxonomy" id="1070431"/>
    <lineage>
        <taxon>Bacteria</taxon>
        <taxon>Pseudomonadati</taxon>
        <taxon>Pseudomonadota</taxon>
        <taxon>Alphaproteobacteria</taxon>
        <taxon>Sphingomonadales</taxon>
        <taxon>Sphingosinicellaceae</taxon>
        <taxon>Polymorphobacter</taxon>
    </lineage>
</organism>
<evidence type="ECO:0000256" key="4">
    <source>
        <dbReference type="ARBA" id="ARBA00022692"/>
    </source>
</evidence>
<name>A0A841LHH5_9SPHN</name>
<keyword evidence="13" id="KW-0675">Receptor</keyword>
<keyword evidence="2 8" id="KW-0813">Transport</keyword>
<dbReference type="SUPFAM" id="SSF56935">
    <property type="entry name" value="Porins"/>
    <property type="match status" value="1"/>
</dbReference>
<keyword evidence="7 8" id="KW-0998">Cell outer membrane</keyword>
<evidence type="ECO:0000256" key="9">
    <source>
        <dbReference type="RuleBase" id="RU003357"/>
    </source>
</evidence>
<reference evidence="13 14" key="1">
    <citation type="submission" date="2020-08" db="EMBL/GenBank/DDBJ databases">
        <title>Genomic Encyclopedia of Type Strains, Phase IV (KMG-IV): sequencing the most valuable type-strain genomes for metagenomic binning, comparative biology and taxonomic classification.</title>
        <authorList>
            <person name="Goeker M."/>
        </authorList>
    </citation>
    <scope>NUCLEOTIDE SEQUENCE [LARGE SCALE GENOMIC DNA]</scope>
    <source>
        <strain evidence="13 14">DSM 102189</strain>
    </source>
</reference>
<dbReference type="PROSITE" id="PS52016">
    <property type="entry name" value="TONB_DEPENDENT_REC_3"/>
    <property type="match status" value="1"/>
</dbReference>
<sequence length="1011" mass="106039">MTRTNILAQTGRASLALALIMSAAPAFSQTTTAGGAAADDEAIVVTGSRIARRDLESAAPFAVIGQEEFRLTGTINVENVINALPQVVPGITAFSNNPGGGVATLNLRGLGAARTMVLVNGRRWMFYSTNQVVDLNTIPTFLIESTDVVTGGASAVYGSDAISGVVNFRLKNVEGFEGNVTNAITEAGDGNRFDANLAFGGSFGDGRGKATVFASFSRRNAIFAGDRAFSETALADSNPPGGFVSGGSGATPQGGITVPGTNVFRDPSFPALPTGTTCTTVPTPAGCNVLPLGVGSFGTALGGTFPNAAGSSRPFTAADLYNYAPVNYLMVPQERYLFGGYAEYEITPGVTAYTELSYVNNRVKAQLAATPVTGTFNIRLATVAPFLSAQDNALLAQIDANETAINARRQEINAANAAAGSTATPLPLLYGPTGIANGAGVISTTLQRRVTDINARINNDDSQSFRTLFGLRGDIGETGLNYDAYYSYSRNRNSNIQLGNVSRSAFQRGLDGSGTAIDIFGENTLTPAMASAISITAQNTTISTLEVASGSVSGTLFNLGFGGDDIGFAVGTEWRRMGSEFIPDTALSSGDVIGFNATNPTSGQYSVKEVFGEVRLPIAADRPFFYNLELTGAGRYSDYSLPTVGGVWTFAVGGQWAPIQDLMFRGQFSRAIRAPNVGELFGGGGIGFPAATDPCSTPAAAAAGALRNTCIATGAPAGNLGLGIPSQLQLNQQIQNQTGGNPNLNAEEADTYTFGAVIRPSFVPRFSVTVDYFNVKIGNAIATAGGGAANILNLCYNVFQDANNGFCQLVSRNPSTGALDGSTNPDGSRNVVFAGVANLSSLNTSGIDLGVNYDFPLSFGLVGAESNIAFSFLGTWTETNSFTPVIGRPELVECAGRFGTRCTPQSKWKHNARLSWNDGGLTTSLRWRYLGPVVEDNDTLLRTVERIGAYNLFDLSFSYQMTDNVGFNLGVNNLLNRQPPIVGTGQEQSNTFPGVYDVLGRDFFISANFRF</sequence>
<feature type="domain" description="TonB-dependent receptor plug" evidence="12">
    <location>
        <begin position="56"/>
        <end position="165"/>
    </location>
</feature>
<comment type="subcellular location">
    <subcellularLocation>
        <location evidence="1 8">Cell outer membrane</location>
        <topology evidence="1 8">Multi-pass membrane protein</topology>
    </subcellularLocation>
</comment>
<evidence type="ECO:0000259" key="11">
    <source>
        <dbReference type="Pfam" id="PF00593"/>
    </source>
</evidence>
<dbReference type="InterPro" id="IPR037066">
    <property type="entry name" value="Plug_dom_sf"/>
</dbReference>
<dbReference type="AlphaFoldDB" id="A0A841LHH5"/>